<dbReference type="AlphaFoldDB" id="A0A814LZ76"/>
<accession>A0A814LZ76</accession>
<evidence type="ECO:0000313" key="1">
    <source>
        <dbReference type="EMBL" id="CAF1070846.1"/>
    </source>
</evidence>
<organism evidence="1 3">
    <name type="scientific">Adineta steineri</name>
    <dbReference type="NCBI Taxonomy" id="433720"/>
    <lineage>
        <taxon>Eukaryota</taxon>
        <taxon>Metazoa</taxon>
        <taxon>Spiralia</taxon>
        <taxon>Gnathifera</taxon>
        <taxon>Rotifera</taxon>
        <taxon>Eurotatoria</taxon>
        <taxon>Bdelloidea</taxon>
        <taxon>Adinetida</taxon>
        <taxon>Adinetidae</taxon>
        <taxon>Adineta</taxon>
    </lineage>
</organism>
<protein>
    <submittedName>
        <fullName evidence="1">Uncharacterized protein</fullName>
    </submittedName>
</protein>
<dbReference type="EMBL" id="CAJNOE010000230">
    <property type="protein sequence ID" value="CAF1070846.1"/>
    <property type="molecule type" value="Genomic_DNA"/>
</dbReference>
<dbReference type="Proteomes" id="UP000663868">
    <property type="component" value="Unassembled WGS sequence"/>
</dbReference>
<comment type="caution">
    <text evidence="1">The sequence shown here is derived from an EMBL/GenBank/DDBJ whole genome shotgun (WGS) entry which is preliminary data.</text>
</comment>
<dbReference type="Proteomes" id="UP000663860">
    <property type="component" value="Unassembled WGS sequence"/>
</dbReference>
<name>A0A814LZ76_9BILA</name>
<evidence type="ECO:0000313" key="3">
    <source>
        <dbReference type="Proteomes" id="UP000663860"/>
    </source>
</evidence>
<gene>
    <name evidence="1" type="ORF">IZO911_LOCUS21408</name>
    <name evidence="2" type="ORF">KXQ929_LOCUS28001</name>
</gene>
<dbReference type="EMBL" id="CAJOBB010002712">
    <property type="protein sequence ID" value="CAF3992718.1"/>
    <property type="molecule type" value="Genomic_DNA"/>
</dbReference>
<proteinExistence type="predicted"/>
<sequence length="98" mass="11612">MPSRSHKQLECCGNACPSCGYCRDWKHSGRNWYCNPNATCNDYRYWHYNIYRYHPAVQREIGARMIKPPSFHRGYSGHHIIFGCPTHIEHHPLCECMK</sequence>
<reference evidence="1" key="1">
    <citation type="submission" date="2021-02" db="EMBL/GenBank/DDBJ databases">
        <authorList>
            <person name="Nowell W R."/>
        </authorList>
    </citation>
    <scope>NUCLEOTIDE SEQUENCE</scope>
</reference>
<evidence type="ECO:0000313" key="2">
    <source>
        <dbReference type="EMBL" id="CAF3992718.1"/>
    </source>
</evidence>